<dbReference type="NCBIfam" id="TIGR00322">
    <property type="entry name" value="diphth2_R"/>
    <property type="match status" value="1"/>
</dbReference>
<dbReference type="InterPro" id="IPR035435">
    <property type="entry name" value="DPH1/DPH2_euk_archaea"/>
</dbReference>
<evidence type="ECO:0000313" key="7">
    <source>
        <dbReference type="Proteomes" id="UP000004810"/>
    </source>
</evidence>
<comment type="caution">
    <text evidence="6">The sequence shown here is derived from an EMBL/GenBank/DDBJ whole genome shotgun (WGS) entry which is preliminary data.</text>
</comment>
<dbReference type="SFLD" id="SFLDS00032">
    <property type="entry name" value="Radical_SAM_3-amino-3-carboxyp"/>
    <property type="match status" value="1"/>
</dbReference>
<accession>J9EH59</accession>
<organism evidence="6 7">
    <name type="scientific">Wuchereria bancrofti</name>
    <dbReference type="NCBI Taxonomy" id="6293"/>
    <lineage>
        <taxon>Eukaryota</taxon>
        <taxon>Metazoa</taxon>
        <taxon>Ecdysozoa</taxon>
        <taxon>Nematoda</taxon>
        <taxon>Chromadorea</taxon>
        <taxon>Rhabditida</taxon>
        <taxon>Spirurina</taxon>
        <taxon>Spiruromorpha</taxon>
        <taxon>Filarioidea</taxon>
        <taxon>Onchocercidae</taxon>
        <taxon>Wuchereria</taxon>
    </lineage>
</organism>
<dbReference type="GO" id="GO:0090560">
    <property type="term" value="F:2-(3-amino-3-carboxypropyl)histidine synthase activity"/>
    <property type="evidence" value="ECO:0007669"/>
    <property type="project" value="InterPro"/>
</dbReference>
<evidence type="ECO:0000256" key="3">
    <source>
        <dbReference type="ARBA" id="ARBA00031690"/>
    </source>
</evidence>
<dbReference type="InterPro" id="IPR042264">
    <property type="entry name" value="DPH1/DPH2_2"/>
</dbReference>
<dbReference type="InterPro" id="IPR042265">
    <property type="entry name" value="DPH1/DPH2_3"/>
</dbReference>
<dbReference type="PANTHER" id="PTHR10762">
    <property type="entry name" value="DIPHTHAMIDE BIOSYNTHESIS PROTEIN"/>
    <property type="match status" value="1"/>
</dbReference>
<dbReference type="PIRSF" id="PIRSF004967">
    <property type="entry name" value="DPH1"/>
    <property type="match status" value="1"/>
</dbReference>
<protein>
    <recommendedName>
        <fullName evidence="2">2-(3-amino-3-carboxypropyl)histidine synthase subunit 1</fullName>
    </recommendedName>
    <alternativeName>
        <fullName evidence="4">Diphthamide biosynthesis protein 1</fullName>
    </alternativeName>
    <alternativeName>
        <fullName evidence="5">Diphtheria toxin resistance protein 1</fullName>
    </alternativeName>
    <alternativeName>
        <fullName evidence="3">S-adenosyl-L-methionine:L-histidine 3-amino-3-carboxypropyltransferase 1</fullName>
    </alternativeName>
</protein>
<dbReference type="FunFam" id="3.40.50.11850:FF:000001">
    <property type="entry name" value="2-(3-amino-3-carboxypropyl)histidine synthase subunit 1"/>
    <property type="match status" value="1"/>
</dbReference>
<dbReference type="PANTHER" id="PTHR10762:SF1">
    <property type="entry name" value="2-(3-AMINO-3-CARBOXYPROPYL)HISTIDINE SYNTHASE SUBUNIT 1"/>
    <property type="match status" value="1"/>
</dbReference>
<evidence type="ECO:0000256" key="2">
    <source>
        <dbReference type="ARBA" id="ARBA00021915"/>
    </source>
</evidence>
<dbReference type="InterPro" id="IPR016435">
    <property type="entry name" value="DPH1/DPH2"/>
</dbReference>
<gene>
    <name evidence="6" type="ORF">WUBG_14360</name>
</gene>
<evidence type="ECO:0000256" key="4">
    <source>
        <dbReference type="ARBA" id="ARBA00032574"/>
    </source>
</evidence>
<proteinExistence type="inferred from homology"/>
<comment type="similarity">
    <text evidence="1">Belongs to the DPH1/DPH2 family. DPH1 subfamily.</text>
</comment>
<dbReference type="EMBL" id="ADBV01011688">
    <property type="protein sequence ID" value="EJW74734.1"/>
    <property type="molecule type" value="Genomic_DNA"/>
</dbReference>
<dbReference type="Pfam" id="PF01866">
    <property type="entry name" value="Diphthamide_syn"/>
    <property type="match status" value="1"/>
</dbReference>
<reference evidence="7" key="1">
    <citation type="submission" date="2012-08" db="EMBL/GenBank/DDBJ databases">
        <title>The Genome Sequence of Wuchereria bancrofti.</title>
        <authorList>
            <person name="Nutman T.B."/>
            <person name="Fink D.L."/>
            <person name="Russ C."/>
            <person name="Young S."/>
            <person name="Zeng Q."/>
            <person name="Koehrsen M."/>
            <person name="Alvarado L."/>
            <person name="Berlin A."/>
            <person name="Chapman S.B."/>
            <person name="Chen Z."/>
            <person name="Freedman E."/>
            <person name="Gellesch M."/>
            <person name="Goldberg J."/>
            <person name="Griggs A."/>
            <person name="Gujja S."/>
            <person name="Heilman E.R."/>
            <person name="Heiman D."/>
            <person name="Hepburn T."/>
            <person name="Howarth C."/>
            <person name="Jen D."/>
            <person name="Larson L."/>
            <person name="Lewis B."/>
            <person name="Mehta T."/>
            <person name="Park D."/>
            <person name="Pearson M."/>
            <person name="Roberts A."/>
            <person name="Saif S."/>
            <person name="Shea T."/>
            <person name="Shenoy N."/>
            <person name="Sisk P."/>
            <person name="Stolte C."/>
            <person name="Sykes S."/>
            <person name="Walk T."/>
            <person name="White J."/>
            <person name="Yandava C."/>
            <person name="Haas B."/>
            <person name="Henn M.R."/>
            <person name="Nusbaum C."/>
            <person name="Birren B."/>
        </authorList>
    </citation>
    <scope>NUCLEOTIDE SEQUENCE [LARGE SCALE GENOMIC DNA]</scope>
    <source>
        <strain evidence="7">NA</strain>
    </source>
</reference>
<dbReference type="AlphaFoldDB" id="J9EH59"/>
<evidence type="ECO:0000256" key="5">
    <source>
        <dbReference type="ARBA" id="ARBA00032789"/>
    </source>
</evidence>
<dbReference type="Proteomes" id="UP000004810">
    <property type="component" value="Unassembled WGS sequence"/>
</dbReference>
<dbReference type="Gene3D" id="3.40.50.11860">
    <property type="entry name" value="Diphthamide synthesis DPH1/DPH2 domain 3"/>
    <property type="match status" value="1"/>
</dbReference>
<dbReference type="GO" id="GO:0017183">
    <property type="term" value="P:protein histidyl modification to diphthamide"/>
    <property type="evidence" value="ECO:0007669"/>
    <property type="project" value="InterPro"/>
</dbReference>
<dbReference type="Gene3D" id="3.40.50.11850">
    <property type="entry name" value="Diphthamide synthesis DPH1/DPH2 domain 2"/>
    <property type="match status" value="1"/>
</dbReference>
<sequence>MVHYGHSCLIPIQETQGIEMLYVFVNIEMNLGHFIDVLEANFEKHKKLALVSTIQFVPCLQSVKKELIGKGYSILIPQVKPLSPGEILGCTSPKLEKDVDAVIYLGDGRFHLESVMIQNPSVVAYQYDPYSKRFTHEEYDFDLMTRKRKEAVEIAQKCHMFGLIQGSLGRQGNPRIVEDLEKKLQVAGKKFVRVLLSEITPQKLSSFTDIDW</sequence>
<name>J9EH59_WUCBA</name>
<evidence type="ECO:0000256" key="1">
    <source>
        <dbReference type="ARBA" id="ARBA00010173"/>
    </source>
</evidence>
<evidence type="ECO:0000313" key="6">
    <source>
        <dbReference type="EMBL" id="EJW74734.1"/>
    </source>
</evidence>